<dbReference type="KEGG" id="sde:Sde_2120"/>
<name>Q21IU9_SACD2</name>
<evidence type="ECO:0000313" key="3">
    <source>
        <dbReference type="Proteomes" id="UP000001947"/>
    </source>
</evidence>
<keyword evidence="1" id="KW-0812">Transmembrane</keyword>
<dbReference type="eggNOG" id="ENOG502ZERK">
    <property type="taxonomic scope" value="Bacteria"/>
</dbReference>
<evidence type="ECO:0000313" key="2">
    <source>
        <dbReference type="EMBL" id="ABD81380.1"/>
    </source>
</evidence>
<evidence type="ECO:0008006" key="4">
    <source>
        <dbReference type="Google" id="ProtNLM"/>
    </source>
</evidence>
<feature type="transmembrane region" description="Helical" evidence="1">
    <location>
        <begin position="88"/>
        <end position="109"/>
    </location>
</feature>
<protein>
    <recommendedName>
        <fullName evidence="4">O-antigen polymerase</fullName>
    </recommendedName>
</protein>
<feature type="transmembrane region" description="Helical" evidence="1">
    <location>
        <begin position="7"/>
        <end position="26"/>
    </location>
</feature>
<reference evidence="2 3" key="1">
    <citation type="journal article" date="2008" name="PLoS Genet.">
        <title>Complete genome sequence of the complex carbohydrate-degrading marine bacterium, Saccharophagus degradans strain 2-40 T.</title>
        <authorList>
            <person name="Weiner R.M."/>
            <person name="Taylor L.E.II."/>
            <person name="Henrissat B."/>
            <person name="Hauser L."/>
            <person name="Land M."/>
            <person name="Coutinho P.M."/>
            <person name="Rancurel C."/>
            <person name="Saunders E.H."/>
            <person name="Longmire A.G."/>
            <person name="Zhang H."/>
            <person name="Bayer E.A."/>
            <person name="Gilbert H.J."/>
            <person name="Larimer F."/>
            <person name="Zhulin I.B."/>
            <person name="Ekborg N.A."/>
            <person name="Lamed R."/>
            <person name="Richardson P.M."/>
            <person name="Borovok I."/>
            <person name="Hutcheson S."/>
        </authorList>
    </citation>
    <scope>NUCLEOTIDE SEQUENCE [LARGE SCALE GENOMIC DNA]</scope>
    <source>
        <strain evidence="3">2-40 / ATCC 43961 / DSM 17024</strain>
    </source>
</reference>
<feature type="transmembrane region" description="Helical" evidence="1">
    <location>
        <begin position="116"/>
        <end position="137"/>
    </location>
</feature>
<organism evidence="2 3">
    <name type="scientific">Saccharophagus degradans (strain 2-40 / ATCC 43961 / DSM 17024)</name>
    <dbReference type="NCBI Taxonomy" id="203122"/>
    <lineage>
        <taxon>Bacteria</taxon>
        <taxon>Pseudomonadati</taxon>
        <taxon>Pseudomonadota</taxon>
        <taxon>Gammaproteobacteria</taxon>
        <taxon>Cellvibrionales</taxon>
        <taxon>Cellvibrionaceae</taxon>
        <taxon>Saccharophagus</taxon>
    </lineage>
</organism>
<keyword evidence="1" id="KW-1133">Transmembrane helix</keyword>
<feature type="transmembrane region" description="Helical" evidence="1">
    <location>
        <begin position="208"/>
        <end position="230"/>
    </location>
</feature>
<keyword evidence="1" id="KW-0472">Membrane</keyword>
<sequence>MIRFFDRLSLVVFCLCSPPGTLLFMFFSHSRAFVVSKILAAILCLYWLFRIGCRRIDVKELRFYSVIAVIAVCYFFMAIIHGEYSSGLIGGFRILVLMLFAVFCFTCIGRCELVDFYIRFALIASVFVMIGFVFSQFDYDGISQYLNPDERLAYNYIFSTSNALYQFGGISFPRMAFYFDEPGTFALIVCTAYILLEMNRGGVYQKLTLIVSGFLTMSMAFFLIFGVLQLSKVNVKNLKSTLVFWGLFLFLAIAIVYSPVGQVVDSLVFGRLESIFNGGAGNTRAAVTKNAIEYFFGSPLLGVGFNSAGKYEFFGANIFYFLAIGGVFFIPLYIPLFYLSVRYLRAKCVFYLAPILLLFFQRPDYLLPYGFFSFLVLMVFPSSFKAKSLI</sequence>
<keyword evidence="3" id="KW-1185">Reference proteome</keyword>
<dbReference type="HOGENOM" id="CLU_707669_0_0_6"/>
<feature type="transmembrane region" description="Helical" evidence="1">
    <location>
        <begin position="318"/>
        <end position="336"/>
    </location>
</feature>
<evidence type="ECO:0000256" key="1">
    <source>
        <dbReference type="SAM" id="Phobius"/>
    </source>
</evidence>
<feature type="transmembrane region" description="Helical" evidence="1">
    <location>
        <begin position="366"/>
        <end position="384"/>
    </location>
</feature>
<gene>
    <name evidence="2" type="ordered locus">Sde_2120</name>
</gene>
<dbReference type="EMBL" id="CP000282">
    <property type="protein sequence ID" value="ABD81380.1"/>
    <property type="molecule type" value="Genomic_DNA"/>
</dbReference>
<feature type="transmembrane region" description="Helical" evidence="1">
    <location>
        <begin position="343"/>
        <end position="360"/>
    </location>
</feature>
<dbReference type="Proteomes" id="UP000001947">
    <property type="component" value="Chromosome"/>
</dbReference>
<feature type="transmembrane region" description="Helical" evidence="1">
    <location>
        <begin position="61"/>
        <end position="82"/>
    </location>
</feature>
<dbReference type="AlphaFoldDB" id="Q21IU9"/>
<feature type="transmembrane region" description="Helical" evidence="1">
    <location>
        <begin position="32"/>
        <end position="49"/>
    </location>
</feature>
<accession>Q21IU9</accession>
<proteinExistence type="predicted"/>
<dbReference type="STRING" id="203122.Sde_2120"/>
<feature type="transmembrane region" description="Helical" evidence="1">
    <location>
        <begin position="242"/>
        <end position="260"/>
    </location>
</feature>